<name>A0A6J5LXM2_9CAUD</name>
<protein>
    <submittedName>
        <fullName evidence="2">Uncharacterized protein</fullName>
    </submittedName>
</protein>
<keyword evidence="1" id="KW-0472">Membrane</keyword>
<accession>A0A6J5LXM2</accession>
<feature type="transmembrane region" description="Helical" evidence="1">
    <location>
        <begin position="58"/>
        <end position="76"/>
    </location>
</feature>
<proteinExistence type="predicted"/>
<keyword evidence="1" id="KW-1133">Transmembrane helix</keyword>
<sequence length="102" mass="11194">MNWKTCDHCGAHKGHVIRTNGSGYCSMACVHQAEAADKALRREARARMEAARDARGQISIAASCGLLALLMCYVVVSSLQAQDGQYRQWQGPRLVARMEGSR</sequence>
<gene>
    <name evidence="2" type="ORF">UFOVP349_32</name>
</gene>
<evidence type="ECO:0000256" key="1">
    <source>
        <dbReference type="SAM" id="Phobius"/>
    </source>
</evidence>
<keyword evidence="1" id="KW-0812">Transmembrane</keyword>
<reference evidence="2" key="1">
    <citation type="submission" date="2020-04" db="EMBL/GenBank/DDBJ databases">
        <authorList>
            <person name="Chiriac C."/>
            <person name="Salcher M."/>
            <person name="Ghai R."/>
            <person name="Kavagutti S V."/>
        </authorList>
    </citation>
    <scope>NUCLEOTIDE SEQUENCE</scope>
</reference>
<dbReference type="EMBL" id="LR796357">
    <property type="protein sequence ID" value="CAB4139364.1"/>
    <property type="molecule type" value="Genomic_DNA"/>
</dbReference>
<evidence type="ECO:0000313" key="2">
    <source>
        <dbReference type="EMBL" id="CAB4139364.1"/>
    </source>
</evidence>
<organism evidence="2">
    <name type="scientific">uncultured Caudovirales phage</name>
    <dbReference type="NCBI Taxonomy" id="2100421"/>
    <lineage>
        <taxon>Viruses</taxon>
        <taxon>Duplodnaviria</taxon>
        <taxon>Heunggongvirae</taxon>
        <taxon>Uroviricota</taxon>
        <taxon>Caudoviricetes</taxon>
        <taxon>Peduoviridae</taxon>
        <taxon>Maltschvirus</taxon>
        <taxon>Maltschvirus maltsch</taxon>
    </lineage>
</organism>